<evidence type="ECO:0000259" key="1">
    <source>
        <dbReference type="Pfam" id="PF14730"/>
    </source>
</evidence>
<sequence length="206" mass="23508">MQFRKQLLSHCYRVCVNKVKNYHLQIFKSTMKRILLFIFMLISTRTVIAQTEADGNLGALPTLGGLIFYSGVDSVDGVKKDDLYNRAKSHLSTVFPNFKDVVKLDDKDLGKLVVRGMFTTTPKGNGIIVSYIEFIATTTIMVKDGRYRFEISDFVHPVNSYLSYQGLEQIMFNKKTTEKRSPLINDVMQEYISGIKKALSTTPQNW</sequence>
<keyword evidence="3" id="KW-1185">Reference proteome</keyword>
<evidence type="ECO:0000313" key="2">
    <source>
        <dbReference type="EMBL" id="SKA29973.1"/>
    </source>
</evidence>
<dbReference type="EMBL" id="FUWZ01000003">
    <property type="protein sequence ID" value="SKA29973.1"/>
    <property type="molecule type" value="Genomic_DNA"/>
</dbReference>
<accession>A0A1T4SP67</accession>
<evidence type="ECO:0000313" key="3">
    <source>
        <dbReference type="Proteomes" id="UP000190367"/>
    </source>
</evidence>
<organism evidence="2 3">
    <name type="scientific">Chitinophaga eiseniae</name>
    <dbReference type="NCBI Taxonomy" id="634771"/>
    <lineage>
        <taxon>Bacteria</taxon>
        <taxon>Pseudomonadati</taxon>
        <taxon>Bacteroidota</taxon>
        <taxon>Chitinophagia</taxon>
        <taxon>Chitinophagales</taxon>
        <taxon>Chitinophagaceae</taxon>
        <taxon>Chitinophaga</taxon>
    </lineage>
</organism>
<reference evidence="3" key="1">
    <citation type="submission" date="2017-02" db="EMBL/GenBank/DDBJ databases">
        <authorList>
            <person name="Varghese N."/>
            <person name="Submissions S."/>
        </authorList>
    </citation>
    <scope>NUCLEOTIDE SEQUENCE [LARGE SCALE GENOMIC DNA]</scope>
    <source>
        <strain evidence="3">DSM 22224</strain>
    </source>
</reference>
<dbReference type="STRING" id="634771.SAMN04488128_103197"/>
<proteinExistence type="predicted"/>
<gene>
    <name evidence="2" type="ORF">SAMN04488128_103197</name>
</gene>
<dbReference type="Proteomes" id="UP000190367">
    <property type="component" value="Unassembled WGS sequence"/>
</dbReference>
<dbReference type="InterPro" id="IPR027823">
    <property type="entry name" value="DUF4468"/>
</dbReference>
<feature type="domain" description="DUF4468" evidence="1">
    <location>
        <begin position="73"/>
        <end position="155"/>
    </location>
</feature>
<name>A0A1T4SP67_9BACT</name>
<dbReference type="Pfam" id="PF14730">
    <property type="entry name" value="DUF4468"/>
    <property type="match status" value="1"/>
</dbReference>
<protein>
    <recommendedName>
        <fullName evidence="1">DUF4468 domain-containing protein</fullName>
    </recommendedName>
</protein>
<dbReference type="Gene3D" id="3.30.530.80">
    <property type="match status" value="1"/>
</dbReference>
<dbReference type="AlphaFoldDB" id="A0A1T4SP67"/>